<dbReference type="OrthoDB" id="9799835at2"/>
<dbReference type="InterPro" id="IPR010992">
    <property type="entry name" value="IHF-like_DNA-bd_dom_sf"/>
</dbReference>
<evidence type="ECO:0000313" key="6">
    <source>
        <dbReference type="Proteomes" id="UP000284395"/>
    </source>
</evidence>
<proteinExistence type="inferred from homology"/>
<name>A0A420EP24_9SPHN</name>
<dbReference type="Pfam" id="PF00216">
    <property type="entry name" value="Bac_DNA_binding"/>
    <property type="match status" value="1"/>
</dbReference>
<organism evidence="5 6">
    <name type="scientific">Altericroceibacterium spongiae</name>
    <dbReference type="NCBI Taxonomy" id="2320269"/>
    <lineage>
        <taxon>Bacteria</taxon>
        <taxon>Pseudomonadati</taxon>
        <taxon>Pseudomonadota</taxon>
        <taxon>Alphaproteobacteria</taxon>
        <taxon>Sphingomonadales</taxon>
        <taxon>Erythrobacteraceae</taxon>
        <taxon>Altericroceibacterium</taxon>
    </lineage>
</organism>
<evidence type="ECO:0000256" key="2">
    <source>
        <dbReference type="ARBA" id="ARBA00023067"/>
    </source>
</evidence>
<reference evidence="5 6" key="1">
    <citation type="submission" date="2018-09" db="EMBL/GenBank/DDBJ databases">
        <title>Altererythrobacter spongiae sp. nov., isolated from a marine sponge.</title>
        <authorList>
            <person name="Zhuang L."/>
            <person name="Luo L."/>
        </authorList>
    </citation>
    <scope>NUCLEOTIDE SEQUENCE [LARGE SCALE GENOMIC DNA]</scope>
    <source>
        <strain evidence="5 6">HN-Y73</strain>
    </source>
</reference>
<accession>A0A420EP24</accession>
<gene>
    <name evidence="5" type="ORF">D6851_04125</name>
</gene>
<evidence type="ECO:0000313" key="5">
    <source>
        <dbReference type="EMBL" id="RKF22423.1"/>
    </source>
</evidence>
<comment type="similarity">
    <text evidence="1 4">Belongs to the bacterial histone-like protein family.</text>
</comment>
<evidence type="ECO:0000256" key="3">
    <source>
        <dbReference type="ARBA" id="ARBA00023125"/>
    </source>
</evidence>
<dbReference type="Gene3D" id="4.10.520.10">
    <property type="entry name" value="IHF-like DNA-binding proteins"/>
    <property type="match status" value="1"/>
</dbReference>
<sequence>MTGNELIEKLSADLAMTKKDVKAIVDGVFTAISDAAAKGDEIAINGFGKFSVKRTPARDGRNPRTGEPMTIKAANKIGFRPAKALKDKLNGRSA</sequence>
<keyword evidence="6" id="KW-1185">Reference proteome</keyword>
<dbReference type="EMBL" id="RAPF01000002">
    <property type="protein sequence ID" value="RKF22423.1"/>
    <property type="molecule type" value="Genomic_DNA"/>
</dbReference>
<keyword evidence="3 5" id="KW-0238">DNA-binding</keyword>
<evidence type="ECO:0000256" key="1">
    <source>
        <dbReference type="ARBA" id="ARBA00010529"/>
    </source>
</evidence>
<dbReference type="Proteomes" id="UP000284395">
    <property type="component" value="Unassembled WGS sequence"/>
</dbReference>
<dbReference type="PANTHER" id="PTHR33175:SF3">
    <property type="entry name" value="DNA-BINDING PROTEIN HU-BETA"/>
    <property type="match status" value="1"/>
</dbReference>
<dbReference type="CDD" id="cd13831">
    <property type="entry name" value="HU"/>
    <property type="match status" value="1"/>
</dbReference>
<dbReference type="SMART" id="SM00411">
    <property type="entry name" value="BHL"/>
    <property type="match status" value="1"/>
</dbReference>
<dbReference type="PRINTS" id="PR01727">
    <property type="entry name" value="DNABINDINGHU"/>
</dbReference>
<dbReference type="AlphaFoldDB" id="A0A420EP24"/>
<keyword evidence="2" id="KW-0226">DNA condensation</keyword>
<dbReference type="GO" id="GO:0003677">
    <property type="term" value="F:DNA binding"/>
    <property type="evidence" value="ECO:0007669"/>
    <property type="project" value="UniProtKB-KW"/>
</dbReference>
<protein>
    <submittedName>
        <fullName evidence="5">HU family DNA-binding protein</fullName>
    </submittedName>
</protein>
<evidence type="ECO:0000256" key="4">
    <source>
        <dbReference type="RuleBase" id="RU003939"/>
    </source>
</evidence>
<comment type="caution">
    <text evidence="5">The sequence shown here is derived from an EMBL/GenBank/DDBJ whole genome shotgun (WGS) entry which is preliminary data.</text>
</comment>
<dbReference type="SUPFAM" id="SSF47729">
    <property type="entry name" value="IHF-like DNA-binding proteins"/>
    <property type="match status" value="1"/>
</dbReference>
<dbReference type="GO" id="GO:0030261">
    <property type="term" value="P:chromosome condensation"/>
    <property type="evidence" value="ECO:0007669"/>
    <property type="project" value="UniProtKB-KW"/>
</dbReference>
<dbReference type="RefSeq" id="WP_120323622.1">
    <property type="nucleotide sequence ID" value="NZ_RAPF01000002.1"/>
</dbReference>
<dbReference type="GO" id="GO:0030527">
    <property type="term" value="F:structural constituent of chromatin"/>
    <property type="evidence" value="ECO:0007669"/>
    <property type="project" value="InterPro"/>
</dbReference>
<dbReference type="PANTHER" id="PTHR33175">
    <property type="entry name" value="DNA-BINDING PROTEIN HU"/>
    <property type="match status" value="1"/>
</dbReference>
<dbReference type="InterPro" id="IPR000119">
    <property type="entry name" value="Hist_DNA-bd"/>
</dbReference>